<evidence type="ECO:0000313" key="5">
    <source>
        <dbReference type="Proteomes" id="UP000187412"/>
    </source>
</evidence>
<protein>
    <recommendedName>
        <fullName evidence="3">N-acetyltransferase domain-containing protein</fullName>
    </recommendedName>
</protein>
<gene>
    <name evidence="4" type="ORF">BSK56_09670</name>
</gene>
<dbReference type="PANTHER" id="PTHR43420">
    <property type="entry name" value="ACETYLTRANSFERASE"/>
    <property type="match status" value="1"/>
</dbReference>
<evidence type="ECO:0000256" key="1">
    <source>
        <dbReference type="ARBA" id="ARBA00022679"/>
    </source>
</evidence>
<comment type="caution">
    <text evidence="4">The sequence shown here is derived from an EMBL/GenBank/DDBJ whole genome shotgun (WGS) entry which is preliminary data.</text>
</comment>
<evidence type="ECO:0000313" key="4">
    <source>
        <dbReference type="EMBL" id="OMD49090.1"/>
    </source>
</evidence>
<dbReference type="Pfam" id="PF00583">
    <property type="entry name" value="Acetyltransf_1"/>
    <property type="match status" value="1"/>
</dbReference>
<reference evidence="4 5" key="1">
    <citation type="submission" date="2016-10" db="EMBL/GenBank/DDBJ databases">
        <title>Paenibacillus species isolates.</title>
        <authorList>
            <person name="Beno S.M."/>
        </authorList>
    </citation>
    <scope>NUCLEOTIDE SEQUENCE [LARGE SCALE GENOMIC DNA]</scope>
    <source>
        <strain evidence="4 5">FSL H7-0744</strain>
    </source>
</reference>
<accession>A0ABX3HGM0</accession>
<dbReference type="PROSITE" id="PS51186">
    <property type="entry name" value="GNAT"/>
    <property type="match status" value="1"/>
</dbReference>
<proteinExistence type="predicted"/>
<dbReference type="RefSeq" id="WP_076110334.1">
    <property type="nucleotide sequence ID" value="NZ_MPTB01000010.1"/>
</dbReference>
<organism evidence="4 5">
    <name type="scientific">Paenibacillus borealis</name>
    <dbReference type="NCBI Taxonomy" id="160799"/>
    <lineage>
        <taxon>Bacteria</taxon>
        <taxon>Bacillati</taxon>
        <taxon>Bacillota</taxon>
        <taxon>Bacilli</taxon>
        <taxon>Bacillales</taxon>
        <taxon>Paenibacillaceae</taxon>
        <taxon>Paenibacillus</taxon>
    </lineage>
</organism>
<dbReference type="SUPFAM" id="SSF55729">
    <property type="entry name" value="Acyl-CoA N-acyltransferases (Nat)"/>
    <property type="match status" value="1"/>
</dbReference>
<keyword evidence="1" id="KW-0808">Transferase</keyword>
<evidence type="ECO:0000259" key="3">
    <source>
        <dbReference type="PROSITE" id="PS51186"/>
    </source>
</evidence>
<dbReference type="EMBL" id="MPTB01000010">
    <property type="protein sequence ID" value="OMD49090.1"/>
    <property type="molecule type" value="Genomic_DNA"/>
</dbReference>
<dbReference type="Gene3D" id="3.40.630.30">
    <property type="match status" value="1"/>
</dbReference>
<evidence type="ECO:0000256" key="2">
    <source>
        <dbReference type="ARBA" id="ARBA00023315"/>
    </source>
</evidence>
<feature type="domain" description="N-acetyltransferase" evidence="3">
    <location>
        <begin position="137"/>
        <end position="279"/>
    </location>
</feature>
<dbReference type="InterPro" id="IPR050680">
    <property type="entry name" value="YpeA/RimI_acetyltransf"/>
</dbReference>
<dbReference type="InterPro" id="IPR016181">
    <property type="entry name" value="Acyl_CoA_acyltransferase"/>
</dbReference>
<dbReference type="CDD" id="cd04301">
    <property type="entry name" value="NAT_SF"/>
    <property type="match status" value="1"/>
</dbReference>
<dbReference type="Proteomes" id="UP000187412">
    <property type="component" value="Unassembled WGS sequence"/>
</dbReference>
<keyword evidence="2" id="KW-0012">Acyltransferase</keyword>
<keyword evidence="5" id="KW-1185">Reference proteome</keyword>
<dbReference type="InterPro" id="IPR000182">
    <property type="entry name" value="GNAT_dom"/>
</dbReference>
<dbReference type="PANTHER" id="PTHR43420:SF12">
    <property type="entry name" value="N-ACETYLTRANSFERASE DOMAIN-CONTAINING PROTEIN"/>
    <property type="match status" value="1"/>
</dbReference>
<sequence>MDETEFNKILQLISMISSGAEGYVRAAFADGAVSVIYYGESGPNQGVFCLAEGADCVIAYAVFRQCGQPDVLLEGMESKINPYLQANEEREICFNVYGRNTEIVQFVRGLGFSPDIEGYQLRYAGNHPVEAEPAALLQERGFTPEMLESFIALFDGAYEQLNRDNGWDTDQYRREPESFLATLAAYEAESRVRSFWIRDSLVGAYITEGEYIRDIVVAPEYQNRGYGGIILNHCINRMREQGDGNIFLRVAGSNAGAKRLYERNHFVETACFAEHTYRR</sequence>
<name>A0ABX3HGM0_PAEBO</name>